<dbReference type="GO" id="GO:0003676">
    <property type="term" value="F:nucleic acid binding"/>
    <property type="evidence" value="ECO:0007669"/>
    <property type="project" value="InterPro"/>
</dbReference>
<dbReference type="PANTHER" id="PTHR36688:SF2">
    <property type="entry name" value="ENDONUCLEASE_EXONUCLEASE_PHOSPHATASE DOMAIN-CONTAINING PROTEIN"/>
    <property type="match status" value="1"/>
</dbReference>
<dbReference type="GO" id="GO:0006259">
    <property type="term" value="P:DNA metabolic process"/>
    <property type="evidence" value="ECO:0007669"/>
    <property type="project" value="UniProtKB-ARBA"/>
</dbReference>
<dbReference type="Pfam" id="PF14529">
    <property type="entry name" value="Exo_endo_phos_2"/>
    <property type="match status" value="1"/>
</dbReference>
<dbReference type="SUPFAM" id="SSF56219">
    <property type="entry name" value="DNase I-like"/>
    <property type="match status" value="1"/>
</dbReference>
<dbReference type="AlphaFoldDB" id="A0A8C1J0R4"/>
<dbReference type="Pfam" id="PF00078">
    <property type="entry name" value="RVT_1"/>
    <property type="match status" value="1"/>
</dbReference>
<dbReference type="Gene3D" id="3.30.420.10">
    <property type="entry name" value="Ribonuclease H-like superfamily/Ribonuclease H"/>
    <property type="match status" value="1"/>
</dbReference>
<dbReference type="InterPro" id="IPR036397">
    <property type="entry name" value="RNaseH_sf"/>
</dbReference>
<accession>A0A8C1J0R4</accession>
<dbReference type="InterPro" id="IPR036691">
    <property type="entry name" value="Endo/exonu/phosph_ase_sf"/>
</dbReference>
<dbReference type="SUPFAM" id="SSF56672">
    <property type="entry name" value="DNA/RNA polymerases"/>
    <property type="match status" value="1"/>
</dbReference>
<dbReference type="InterPro" id="IPR005135">
    <property type="entry name" value="Endo/exonuclease/phosphatase"/>
</dbReference>
<dbReference type="Gene3D" id="3.60.10.10">
    <property type="entry name" value="Endonuclease/exonuclease/phosphatase"/>
    <property type="match status" value="1"/>
</dbReference>
<dbReference type="Proteomes" id="UP000694427">
    <property type="component" value="Unplaced"/>
</dbReference>
<evidence type="ECO:0000313" key="3">
    <source>
        <dbReference type="Ensembl" id="ENSCCRP00010025612.1"/>
    </source>
</evidence>
<dbReference type="InterPro" id="IPR043502">
    <property type="entry name" value="DNA/RNA_pol_sf"/>
</dbReference>
<reference evidence="3" key="2">
    <citation type="submission" date="2025-09" db="UniProtKB">
        <authorList>
            <consortium name="Ensembl"/>
        </authorList>
    </citation>
    <scope>IDENTIFICATION</scope>
</reference>
<organism evidence="3 4">
    <name type="scientific">Cyprinus carpio</name>
    <name type="common">Common carp</name>
    <dbReference type="NCBI Taxonomy" id="7962"/>
    <lineage>
        <taxon>Eukaryota</taxon>
        <taxon>Metazoa</taxon>
        <taxon>Chordata</taxon>
        <taxon>Craniata</taxon>
        <taxon>Vertebrata</taxon>
        <taxon>Euteleostomi</taxon>
        <taxon>Actinopterygii</taxon>
        <taxon>Neopterygii</taxon>
        <taxon>Teleostei</taxon>
        <taxon>Ostariophysi</taxon>
        <taxon>Cypriniformes</taxon>
        <taxon>Cyprinidae</taxon>
        <taxon>Cyprininae</taxon>
        <taxon>Cyprinus</taxon>
    </lineage>
</organism>
<dbReference type="PANTHER" id="PTHR36688">
    <property type="entry name" value="ENDO/EXONUCLEASE/PHOSPHATASE DOMAIN-CONTAINING PROTEIN"/>
    <property type="match status" value="1"/>
</dbReference>
<dbReference type="InterPro" id="IPR002156">
    <property type="entry name" value="RNaseH_domain"/>
</dbReference>
<dbReference type="SUPFAM" id="SSF53098">
    <property type="entry name" value="Ribonuclease H-like"/>
    <property type="match status" value="1"/>
</dbReference>
<keyword evidence="4" id="KW-1185">Reference proteome</keyword>
<dbReference type="CDD" id="cd01650">
    <property type="entry name" value="RT_nLTR_like"/>
    <property type="match status" value="1"/>
</dbReference>
<feature type="domain" description="RNase H type-1" evidence="2">
    <location>
        <begin position="968"/>
        <end position="1100"/>
    </location>
</feature>
<dbReference type="Ensembl" id="ENSCCRT00010028111.1">
    <property type="protein sequence ID" value="ENSCCRP00010025612.1"/>
    <property type="gene ID" value="ENSCCRG00010011038.1"/>
</dbReference>
<reference evidence="3" key="1">
    <citation type="submission" date="2025-08" db="UniProtKB">
        <authorList>
            <consortium name="Ensembl"/>
        </authorList>
    </citation>
    <scope>IDENTIFICATION</scope>
</reference>
<dbReference type="PROSITE" id="PS50879">
    <property type="entry name" value="RNASE_H_1"/>
    <property type="match status" value="1"/>
</dbReference>
<evidence type="ECO:0000313" key="4">
    <source>
        <dbReference type="Proteomes" id="UP000694427"/>
    </source>
</evidence>
<evidence type="ECO:0000259" key="2">
    <source>
        <dbReference type="PROSITE" id="PS50879"/>
    </source>
</evidence>
<dbReference type="InterPro" id="IPR000477">
    <property type="entry name" value="RT_dom"/>
</dbReference>
<proteinExistence type="predicted"/>
<name>A0A8C1J0R4_CYPCA</name>
<protein>
    <submittedName>
        <fullName evidence="3">Uncharacterized protein</fullName>
    </submittedName>
</protein>
<dbReference type="InterPro" id="IPR052560">
    <property type="entry name" value="RdDP_mobile_element"/>
</dbReference>
<feature type="domain" description="Reverse transcriptase" evidence="1">
    <location>
        <begin position="489"/>
        <end position="759"/>
    </location>
</feature>
<dbReference type="PROSITE" id="PS50878">
    <property type="entry name" value="RT_POL"/>
    <property type="match status" value="1"/>
</dbReference>
<sequence length="1255" mass="143305">MVVNVGILQWNARSLIANGQEFKKYVDELKEKPNIICVQETWLKSELDFIIKGYSAIRRDRENGRGGGLVTFIQNGLSYEIINVNDKNESIIIRIWTSKGSIDVINYYNPCGKIEGSILENIVGSPLSEVIWCGDFNAHNTLWGSNSTDANGLALEEYIDDKCLVCLNNGEGTRFNSINNTESVLDLTFVSSAIAGISTWSVDKETTIGSDHFPILIKVGSGTCQERTKNIPRWKIEKANWEQFQIICAVKCLKLKNEDKEIGINEFNSVLVNEIILSAEETIPKSKGNRKGKNVPWWNDECSKAVKARNKAFKYVKKYHSQDALIEYKRKQAVVRKTVKTQKRNFWREFCNDIGRDVKLSDIWGMIRRMGGVRRNYELPVLNSGDKVAVTNLEKAEVLAQTFRKVHSSENLTKEAQVNRRKVLESFPDILKKKGHSGNPLDVPLNMFELKKAVLNAKQTAPGKDMVCYKMVANMTDETLEIVLKFFNKIWEMGQLPSVWKHAIIVPILKPGKNPSDPSSYRPIALTSQLCKIMERLITDRLTHYLESNDLFSPYQSGFRKGRSTMDSLLCLESDIRKAQTNREVVIAVFFDVEKAYDMLWKEGLLIKLQRLGIGGRVYNWILDFLFNRNIQVRVGAEFSEVYTVENGTPQGSVCSPLLFNIMINDIFSNIDQKIGKSLYADDGALWFRGRNESYVKAKMQEAIKEVEKWTNKWGFRLSVSKTQVICFSKKHKITPVSLNLYSQPLEQMKIIRFLGMWFDEKLTWKIHLEKMVNKCKKIVNILRCLSGQAWGASRASLKNIYWALMRSVFDYGCIAYMSSAESNIKTLDVMQAQALRICSGSFKTSPVSSMQVEMGEMPLRIRRVQLMLAYWINVKGQVDSHPAKAILKDCWEHGKSNYKSFGWIGDAKAENIGLHKLQYCSTVSVPPIPPWFFPIPDVDLGIHKEIKSKSKEVAVRDIVKYYLDMHFSDYTFIFTDGSKDPKTGHAGSAVYIPKNGVICQERITDNLSVYTTELVAILLALEWVEGNELNNSVIISDSYSALESIKTGKSIRNDIIHKICMVLHKLNAKDLKIRFLWVPAHVGVKGNEEVDKLAKQTLKHNRILQVPYSKSEAKTFIKAYARSKWQEYWVDQDKGRHLYNIQPEVGIGRTECRSRREESIITRLRIGHTGLNSSLKIIGKHPTGNCQYCSHLETVEHILFQCTKYSQERNQFFKSLRSVNQNNFTMQGLLGKASSNIHQFVIKFLRDTDLASRI</sequence>
<dbReference type="CDD" id="cd09276">
    <property type="entry name" value="Rnase_HI_RT_non_LTR"/>
    <property type="match status" value="1"/>
</dbReference>
<dbReference type="InterPro" id="IPR012337">
    <property type="entry name" value="RNaseH-like_sf"/>
</dbReference>
<dbReference type="Pfam" id="PF00075">
    <property type="entry name" value="RNase_H"/>
    <property type="match status" value="1"/>
</dbReference>
<evidence type="ECO:0000259" key="1">
    <source>
        <dbReference type="PROSITE" id="PS50878"/>
    </source>
</evidence>
<dbReference type="GO" id="GO:0004523">
    <property type="term" value="F:RNA-DNA hybrid ribonuclease activity"/>
    <property type="evidence" value="ECO:0007669"/>
    <property type="project" value="InterPro"/>
</dbReference>